<sequence length="424" mass="47069">MVKVSMQAIMLAFKSLRCGCVSAKMVTTLIASRFYVAKFIAALIIAMGAPAIVQSEILSSSEASMQKQVRQIPSLILSPVFPDLALNKPLFLTHAGDGSDRLFLVEQGGAIKVVANGSDGSDAKLFFDIQSATKNRFTVSDEEGLLGLAFDPNYRTNGYFYVYYSAVSPRRSVISRFRVSPDDPNRFEEASEHILLTVEQDYRNHNGGMLSFGPDDYLYVGLGDGGSAGDPHHRAQDLGQLLGKILRLDVQGRAAPDNPFVTVEGARDEIWAYGLRNPWRFSFDRKTGDLWAADVGQNSREEVNKIVRGGNYGWRWFEGNHSYQLDEDSYKHKVIMPVVDYSHQLGQSVTGGYVYRGARFPQLDGWYLFGDYVSGRLWALDTALEKPSMIAVGQVGHPSSFGEDEAGELYMVSYVGQIYQLMPE</sequence>
<keyword evidence="4" id="KW-1185">Reference proteome</keyword>
<evidence type="ECO:0000313" key="4">
    <source>
        <dbReference type="Proteomes" id="UP000252558"/>
    </source>
</evidence>
<dbReference type="Proteomes" id="UP000252558">
    <property type="component" value="Unassembled WGS sequence"/>
</dbReference>
<keyword evidence="1" id="KW-1133">Transmembrane helix</keyword>
<dbReference type="AlphaFoldDB" id="A0A368NPI9"/>
<keyword evidence="1" id="KW-0472">Membrane</keyword>
<gene>
    <name evidence="3" type="ORF">DU002_00460</name>
</gene>
<proteinExistence type="predicted"/>
<dbReference type="InterPro" id="IPR011042">
    <property type="entry name" value="6-blade_b-propeller_TolB-like"/>
</dbReference>
<dbReference type="Gene3D" id="2.120.10.30">
    <property type="entry name" value="TolB, C-terminal domain"/>
    <property type="match status" value="1"/>
</dbReference>
<evidence type="ECO:0000256" key="1">
    <source>
        <dbReference type="SAM" id="Phobius"/>
    </source>
</evidence>
<keyword evidence="1" id="KW-0812">Transmembrane</keyword>
<dbReference type="InterPro" id="IPR011041">
    <property type="entry name" value="Quinoprot_gluc/sorb_DH_b-prop"/>
</dbReference>
<dbReference type="EMBL" id="QPID01000001">
    <property type="protein sequence ID" value="RCU52477.1"/>
    <property type="molecule type" value="Genomic_DNA"/>
</dbReference>
<evidence type="ECO:0000313" key="3">
    <source>
        <dbReference type="EMBL" id="RCU52477.1"/>
    </source>
</evidence>
<evidence type="ECO:0000259" key="2">
    <source>
        <dbReference type="Pfam" id="PF07995"/>
    </source>
</evidence>
<dbReference type="RefSeq" id="WP_114336385.1">
    <property type="nucleotide sequence ID" value="NZ_QPID01000001.1"/>
</dbReference>
<dbReference type="PANTHER" id="PTHR19328">
    <property type="entry name" value="HEDGEHOG-INTERACTING PROTEIN"/>
    <property type="match status" value="1"/>
</dbReference>
<dbReference type="SUPFAM" id="SSF50952">
    <property type="entry name" value="Soluble quinoprotein glucose dehydrogenase"/>
    <property type="match status" value="1"/>
</dbReference>
<dbReference type="OrthoDB" id="338827at2"/>
<protein>
    <submittedName>
        <fullName evidence="3">Glucose sorbosone dehydrogenase</fullName>
    </submittedName>
</protein>
<dbReference type="InterPro" id="IPR012938">
    <property type="entry name" value="Glc/Sorbosone_DH"/>
</dbReference>
<feature type="transmembrane region" description="Helical" evidence="1">
    <location>
        <begin position="34"/>
        <end position="53"/>
    </location>
</feature>
<reference evidence="3 4" key="1">
    <citation type="submission" date="2018-07" db="EMBL/GenBank/DDBJ databases">
        <title>Corallincola holothuriorum sp. nov., a new facultative anaerobe isolated from sea cucumber Apostichopus japonicus.</title>
        <authorList>
            <person name="Xia H."/>
        </authorList>
    </citation>
    <scope>NUCLEOTIDE SEQUENCE [LARGE SCALE GENOMIC DNA]</scope>
    <source>
        <strain evidence="3 4">C4</strain>
    </source>
</reference>
<dbReference type="PANTHER" id="PTHR19328:SF75">
    <property type="entry name" value="ALDOSE SUGAR DEHYDROGENASE YLII"/>
    <property type="match status" value="1"/>
</dbReference>
<comment type="caution">
    <text evidence="3">The sequence shown here is derived from an EMBL/GenBank/DDBJ whole genome shotgun (WGS) entry which is preliminary data.</text>
</comment>
<dbReference type="Pfam" id="PF07995">
    <property type="entry name" value="GSDH"/>
    <property type="match status" value="1"/>
</dbReference>
<feature type="domain" description="Glucose/Sorbosone dehydrogenase" evidence="2">
    <location>
        <begin position="86"/>
        <end position="382"/>
    </location>
</feature>
<organism evidence="3 4">
    <name type="scientific">Corallincola holothuriorum</name>
    <dbReference type="NCBI Taxonomy" id="2282215"/>
    <lineage>
        <taxon>Bacteria</taxon>
        <taxon>Pseudomonadati</taxon>
        <taxon>Pseudomonadota</taxon>
        <taxon>Gammaproteobacteria</taxon>
        <taxon>Alteromonadales</taxon>
        <taxon>Psychromonadaceae</taxon>
        <taxon>Corallincola</taxon>
    </lineage>
</organism>
<accession>A0A368NPI9</accession>
<name>A0A368NPI9_9GAMM</name>